<dbReference type="GO" id="GO:0003677">
    <property type="term" value="F:DNA binding"/>
    <property type="evidence" value="ECO:0007669"/>
    <property type="project" value="InterPro"/>
</dbReference>
<reference evidence="3" key="1">
    <citation type="submission" date="2012-02" db="EMBL/GenBank/DDBJ databases">
        <title>Whole genome shotgun sequence of Gordonia otitidis NBRC 100426.</title>
        <authorList>
            <person name="Yoshida I."/>
            <person name="Hosoyama A."/>
            <person name="Tsuchikane K."/>
            <person name="Katsumata H."/>
            <person name="Yamazaki S."/>
            <person name="Fujita N."/>
        </authorList>
    </citation>
    <scope>NUCLEOTIDE SEQUENCE [LARGE SCALE GENOMIC DNA]</scope>
    <source>
        <strain evidence="3">NBRC 100426</strain>
    </source>
</reference>
<evidence type="ECO:0000313" key="4">
    <source>
        <dbReference type="Proteomes" id="UP000005038"/>
    </source>
</evidence>
<dbReference type="InterPro" id="IPR001387">
    <property type="entry name" value="Cro/C1-type_HTH"/>
</dbReference>
<feature type="region of interest" description="Disordered" evidence="1">
    <location>
        <begin position="174"/>
        <end position="193"/>
    </location>
</feature>
<dbReference type="Proteomes" id="UP000005038">
    <property type="component" value="Unassembled WGS sequence"/>
</dbReference>
<dbReference type="EMBL" id="BAFB01000062">
    <property type="protein sequence ID" value="GAB33323.1"/>
    <property type="molecule type" value="Genomic_DNA"/>
</dbReference>
<dbReference type="PROSITE" id="PS50943">
    <property type="entry name" value="HTH_CROC1"/>
    <property type="match status" value="1"/>
</dbReference>
<dbReference type="InterPro" id="IPR010982">
    <property type="entry name" value="Lambda_DNA-bd_dom_sf"/>
</dbReference>
<gene>
    <name evidence="3" type="ORF">GOOTI_062_00160</name>
</gene>
<organism evidence="3 4">
    <name type="scientific">Gordonia otitidis (strain DSM 44809 / CCUG 52243 / JCM 12355 / NBRC 100426 / IFM 10032)</name>
    <dbReference type="NCBI Taxonomy" id="1108044"/>
    <lineage>
        <taxon>Bacteria</taxon>
        <taxon>Bacillati</taxon>
        <taxon>Actinomycetota</taxon>
        <taxon>Actinomycetes</taxon>
        <taxon>Mycobacteriales</taxon>
        <taxon>Gordoniaceae</taxon>
        <taxon>Gordonia</taxon>
    </lineage>
</organism>
<evidence type="ECO:0000256" key="1">
    <source>
        <dbReference type="SAM" id="MobiDB-lite"/>
    </source>
</evidence>
<feature type="domain" description="HTH cro/C1-type" evidence="2">
    <location>
        <begin position="81"/>
        <end position="116"/>
    </location>
</feature>
<dbReference type="STRING" id="1108044.GOOTI_062_00160"/>
<dbReference type="Gene3D" id="1.10.260.40">
    <property type="entry name" value="lambda repressor-like DNA-binding domains"/>
    <property type="match status" value="1"/>
</dbReference>
<accession>H5TIL5</accession>
<dbReference type="CDD" id="cd00093">
    <property type="entry name" value="HTH_XRE"/>
    <property type="match status" value="1"/>
</dbReference>
<evidence type="ECO:0000313" key="3">
    <source>
        <dbReference type="EMBL" id="GAB33323.1"/>
    </source>
</evidence>
<keyword evidence="4" id="KW-1185">Reference proteome</keyword>
<protein>
    <recommendedName>
        <fullName evidence="2">HTH cro/C1-type domain-containing protein</fullName>
    </recommendedName>
</protein>
<feature type="region of interest" description="Disordered" evidence="1">
    <location>
        <begin position="1"/>
        <end position="26"/>
    </location>
</feature>
<proteinExistence type="predicted"/>
<dbReference type="AlphaFoldDB" id="H5TIL5"/>
<dbReference type="SUPFAM" id="SSF47413">
    <property type="entry name" value="lambda repressor-like DNA-binding domains"/>
    <property type="match status" value="1"/>
</dbReference>
<sequence>MADDVNDGVYTRAAQDPRGNIMEASGGRITRDGGVGEVDCERVTIACALEALFAYAPAPHALTRWNGRLLSDRTVARGRPVSESQISQLRQGRIQSPSWDLVIALADAFGVDARFFTLEYHRVLSRLPMRERVLLARSDYPELLTAAVAIEGLPAAHRHTVRALVDILGRNTPDEPPSWLTKEQPDQVTRTAT</sequence>
<name>H5TIL5_GORO1</name>
<evidence type="ECO:0000259" key="2">
    <source>
        <dbReference type="PROSITE" id="PS50943"/>
    </source>
</evidence>
<comment type="caution">
    <text evidence="3">The sequence shown here is derived from an EMBL/GenBank/DDBJ whole genome shotgun (WGS) entry which is preliminary data.</text>
</comment>